<keyword evidence="4" id="KW-1185">Reference proteome</keyword>
<feature type="region of interest" description="Disordered" evidence="2">
    <location>
        <begin position="39"/>
        <end position="58"/>
    </location>
</feature>
<dbReference type="Proteomes" id="UP001165065">
    <property type="component" value="Unassembled WGS sequence"/>
</dbReference>
<reference evidence="4" key="1">
    <citation type="journal article" date="2023" name="Commun. Biol.">
        <title>Genome analysis of Parmales, the sister group of diatoms, reveals the evolutionary specialization of diatoms from phago-mixotrophs to photoautotrophs.</title>
        <authorList>
            <person name="Ban H."/>
            <person name="Sato S."/>
            <person name="Yoshikawa S."/>
            <person name="Yamada K."/>
            <person name="Nakamura Y."/>
            <person name="Ichinomiya M."/>
            <person name="Sato N."/>
            <person name="Blanc-Mathieu R."/>
            <person name="Endo H."/>
            <person name="Kuwata A."/>
            <person name="Ogata H."/>
        </authorList>
    </citation>
    <scope>NUCLEOTIDE SEQUENCE [LARGE SCALE GENOMIC DNA]</scope>
</reference>
<comment type="caution">
    <text evidence="3">The sequence shown here is derived from an EMBL/GenBank/DDBJ whole genome shotgun (WGS) entry which is preliminary data.</text>
</comment>
<accession>A0A9W7GBI1</accession>
<dbReference type="Gene3D" id="2.30.130.40">
    <property type="entry name" value="LON domain-like"/>
    <property type="match status" value="1"/>
</dbReference>
<proteinExistence type="predicted"/>
<protein>
    <recommendedName>
        <fullName evidence="5">Lon N-terminal domain-containing protein</fullName>
    </recommendedName>
</protein>
<evidence type="ECO:0008006" key="5">
    <source>
        <dbReference type="Google" id="ProtNLM"/>
    </source>
</evidence>
<feature type="coiled-coil region" evidence="1">
    <location>
        <begin position="269"/>
        <end position="296"/>
    </location>
</feature>
<dbReference type="AlphaFoldDB" id="A0A9W7GBI1"/>
<dbReference type="EMBL" id="BRYA01000097">
    <property type="protein sequence ID" value="GMI39101.1"/>
    <property type="molecule type" value="Genomic_DNA"/>
</dbReference>
<dbReference type="PANTHER" id="PTHR46732:SF8">
    <property type="entry name" value="ATP-DEPENDENT PROTEASE LA (LON) DOMAIN PROTEIN"/>
    <property type="match status" value="1"/>
</dbReference>
<keyword evidence="1" id="KW-0175">Coiled coil</keyword>
<dbReference type="InterPro" id="IPR046336">
    <property type="entry name" value="Lon_prtase_N_sf"/>
</dbReference>
<gene>
    <name evidence="3" type="ORF">TrCOL_g3413</name>
</gene>
<dbReference type="PANTHER" id="PTHR46732">
    <property type="entry name" value="ATP-DEPENDENT PROTEASE LA (LON) DOMAIN PROTEIN"/>
    <property type="match status" value="1"/>
</dbReference>
<feature type="region of interest" description="Disordered" evidence="2">
    <location>
        <begin position="393"/>
        <end position="418"/>
    </location>
</feature>
<evidence type="ECO:0000256" key="1">
    <source>
        <dbReference type="SAM" id="Coils"/>
    </source>
</evidence>
<feature type="compositionally biased region" description="Gly residues" evidence="2">
    <location>
        <begin position="409"/>
        <end position="418"/>
    </location>
</feature>
<dbReference type="OrthoDB" id="40349at2759"/>
<evidence type="ECO:0000313" key="3">
    <source>
        <dbReference type="EMBL" id="GMI39101.1"/>
    </source>
</evidence>
<evidence type="ECO:0000313" key="4">
    <source>
        <dbReference type="Proteomes" id="UP001165065"/>
    </source>
</evidence>
<sequence>MNLFTARCLIINLTFLFGFTSSFGAGKLTIERWNPQKRASSSSSKATSRSTKLHSLASWRRSPCPDLKSYPEAPPPNKIDKHVPLLPFDLSTDLLLVGETRVLNLYEPRFLKLYDRVSKSYNGMIGAAYITDKAANVGDEEGSGGGICQISSLCEVVKCQRSPSLDGQPSSLFLEVRCVSRARIRACVEVLKEGGGGGEGWMVGVVEEVFDNLPPNLELPWIVVDGIEDKVRGIAVAEEKVKLSDMTKGSGGDADIGDMSEMEKRVVRAQQQEYNMNNVADDYVKMENEEEFMEENELLEFFQEAKKASTEVTTMYGGHKIDEKGGKNPQELIGISWGAFKIPGTSYVDRIRALDTDDVFERLKLANHMLMNRQKLLSAKLALSKITVPKIDSVEDLPGSGECEDDGADGGNGEVGGE</sequence>
<organism evidence="3 4">
    <name type="scientific">Triparma columacea</name>
    <dbReference type="NCBI Taxonomy" id="722753"/>
    <lineage>
        <taxon>Eukaryota</taxon>
        <taxon>Sar</taxon>
        <taxon>Stramenopiles</taxon>
        <taxon>Ochrophyta</taxon>
        <taxon>Bolidophyceae</taxon>
        <taxon>Parmales</taxon>
        <taxon>Triparmaceae</taxon>
        <taxon>Triparma</taxon>
    </lineage>
</organism>
<feature type="compositionally biased region" description="Low complexity" evidence="2">
    <location>
        <begin position="39"/>
        <end position="50"/>
    </location>
</feature>
<name>A0A9W7GBI1_9STRA</name>
<evidence type="ECO:0000256" key="2">
    <source>
        <dbReference type="SAM" id="MobiDB-lite"/>
    </source>
</evidence>